<feature type="chain" id="PRO_5003101774" evidence="1">
    <location>
        <begin position="21"/>
        <end position="74"/>
    </location>
</feature>
<dbReference type="EMBL" id="GL348716">
    <property type="protein sequence ID" value="EFH55662.1"/>
    <property type="molecule type" value="Genomic_DNA"/>
</dbReference>
<organism evidence="3">
    <name type="scientific">Arabidopsis lyrata subsp. lyrata</name>
    <name type="common">Lyre-leaved rock-cress</name>
    <dbReference type="NCBI Taxonomy" id="81972"/>
    <lineage>
        <taxon>Eukaryota</taxon>
        <taxon>Viridiplantae</taxon>
        <taxon>Streptophyta</taxon>
        <taxon>Embryophyta</taxon>
        <taxon>Tracheophyta</taxon>
        <taxon>Spermatophyta</taxon>
        <taxon>Magnoliopsida</taxon>
        <taxon>eudicotyledons</taxon>
        <taxon>Gunneridae</taxon>
        <taxon>Pentapetalae</taxon>
        <taxon>rosids</taxon>
        <taxon>malvids</taxon>
        <taxon>Brassicales</taxon>
        <taxon>Brassicaceae</taxon>
        <taxon>Camelineae</taxon>
        <taxon>Arabidopsis</taxon>
    </lineage>
</organism>
<proteinExistence type="predicted"/>
<evidence type="ECO:0000256" key="1">
    <source>
        <dbReference type="SAM" id="SignalP"/>
    </source>
</evidence>
<evidence type="ECO:0000313" key="2">
    <source>
        <dbReference type="EMBL" id="EFH55662.1"/>
    </source>
</evidence>
<sequence>MTRLISLLSLFVLLFTLVFASRSHAVEGESFPSGRSRRNRGFLPSYATRVIGAGVINPEKRKIPTGSNPLHNKR</sequence>
<accession>D7LF07</accession>
<gene>
    <name evidence="2" type="ORF">ARALYDRAFT_902319</name>
</gene>
<dbReference type="Proteomes" id="UP000008694">
    <property type="component" value="Unassembled WGS sequence"/>
</dbReference>
<dbReference type="eggNOG" id="ENOG502SDSK">
    <property type="taxonomic scope" value="Eukaryota"/>
</dbReference>
<feature type="signal peptide" evidence="1">
    <location>
        <begin position="1"/>
        <end position="20"/>
    </location>
</feature>
<keyword evidence="1" id="KW-0732">Signal</keyword>
<name>D7LF07_ARALL</name>
<reference evidence="3" key="1">
    <citation type="journal article" date="2011" name="Nat. Genet.">
        <title>The Arabidopsis lyrata genome sequence and the basis of rapid genome size change.</title>
        <authorList>
            <person name="Hu T.T."/>
            <person name="Pattyn P."/>
            <person name="Bakker E.G."/>
            <person name="Cao J."/>
            <person name="Cheng J.-F."/>
            <person name="Clark R.M."/>
            <person name="Fahlgren N."/>
            <person name="Fawcett J.A."/>
            <person name="Grimwood J."/>
            <person name="Gundlach H."/>
            <person name="Haberer G."/>
            <person name="Hollister J.D."/>
            <person name="Ossowski S."/>
            <person name="Ottilar R.P."/>
            <person name="Salamov A.A."/>
            <person name="Schneeberger K."/>
            <person name="Spannagl M."/>
            <person name="Wang X."/>
            <person name="Yang L."/>
            <person name="Nasrallah M.E."/>
            <person name="Bergelson J."/>
            <person name="Carrington J.C."/>
            <person name="Gaut B.S."/>
            <person name="Schmutz J."/>
            <person name="Mayer K.F.X."/>
            <person name="Van de Peer Y."/>
            <person name="Grigoriev I.V."/>
            <person name="Nordborg M."/>
            <person name="Weigel D."/>
            <person name="Guo Y.-L."/>
        </authorList>
    </citation>
    <scope>NUCLEOTIDE SEQUENCE [LARGE SCALE GENOMIC DNA]</scope>
    <source>
        <strain evidence="3">cv. MN47</strain>
    </source>
</reference>
<dbReference type="Gramene" id="scaffold_401820.1">
    <property type="protein sequence ID" value="scaffold_401820.1"/>
    <property type="gene ID" value="scaffold_401820.1"/>
</dbReference>
<dbReference type="HOGENOM" id="CLU_199297_0_0_1"/>
<dbReference type="AlphaFoldDB" id="D7LF07"/>
<protein>
    <submittedName>
        <fullName evidence="2">Uncharacterized protein</fullName>
    </submittedName>
</protein>
<evidence type="ECO:0000313" key="3">
    <source>
        <dbReference type="Proteomes" id="UP000008694"/>
    </source>
</evidence>
<keyword evidence="3" id="KW-1185">Reference proteome</keyword>